<dbReference type="EMBL" id="MU006564">
    <property type="protein sequence ID" value="KAF2750321.1"/>
    <property type="molecule type" value="Genomic_DNA"/>
</dbReference>
<evidence type="ECO:0000313" key="3">
    <source>
        <dbReference type="Proteomes" id="UP000799440"/>
    </source>
</evidence>
<dbReference type="OrthoDB" id="3686891at2759"/>
<sequence>MQPSAAGSSSLTALQSRSRPSQYSPFRGCFPDSESARDYRIAGTRFDRKPYRPPDNDPSIETLRSSRQIHIQRIYDAMTRSDAAKDNPGSIAMRRWAHSAFYPSALVEAYAHKVFDCLLKQAQEGFRGWNHNDYASDERKGEPEDKNVNCAERLDNIIRGLEEEKTICEDVMTSACQIRMFVNAPRAYARRKEANRHGNSKRGK</sequence>
<feature type="compositionally biased region" description="Polar residues" evidence="1">
    <location>
        <begin position="1"/>
        <end position="24"/>
    </location>
</feature>
<evidence type="ECO:0000256" key="1">
    <source>
        <dbReference type="SAM" id="MobiDB-lite"/>
    </source>
</evidence>
<dbReference type="Proteomes" id="UP000799440">
    <property type="component" value="Unassembled WGS sequence"/>
</dbReference>
<evidence type="ECO:0000313" key="2">
    <source>
        <dbReference type="EMBL" id="KAF2750321.1"/>
    </source>
</evidence>
<protein>
    <submittedName>
        <fullName evidence="2">Uncharacterized protein</fullName>
    </submittedName>
</protein>
<organism evidence="2 3">
    <name type="scientific">Sporormia fimetaria CBS 119925</name>
    <dbReference type="NCBI Taxonomy" id="1340428"/>
    <lineage>
        <taxon>Eukaryota</taxon>
        <taxon>Fungi</taxon>
        <taxon>Dikarya</taxon>
        <taxon>Ascomycota</taxon>
        <taxon>Pezizomycotina</taxon>
        <taxon>Dothideomycetes</taxon>
        <taxon>Pleosporomycetidae</taxon>
        <taxon>Pleosporales</taxon>
        <taxon>Sporormiaceae</taxon>
        <taxon>Sporormia</taxon>
    </lineage>
</organism>
<proteinExistence type="predicted"/>
<accession>A0A6A6VM74</accession>
<feature type="non-terminal residue" evidence="2">
    <location>
        <position position="204"/>
    </location>
</feature>
<keyword evidence="3" id="KW-1185">Reference proteome</keyword>
<reference evidence="2" key="1">
    <citation type="journal article" date="2020" name="Stud. Mycol.">
        <title>101 Dothideomycetes genomes: a test case for predicting lifestyles and emergence of pathogens.</title>
        <authorList>
            <person name="Haridas S."/>
            <person name="Albert R."/>
            <person name="Binder M."/>
            <person name="Bloem J."/>
            <person name="Labutti K."/>
            <person name="Salamov A."/>
            <person name="Andreopoulos B."/>
            <person name="Baker S."/>
            <person name="Barry K."/>
            <person name="Bills G."/>
            <person name="Bluhm B."/>
            <person name="Cannon C."/>
            <person name="Castanera R."/>
            <person name="Culley D."/>
            <person name="Daum C."/>
            <person name="Ezra D."/>
            <person name="Gonzalez J."/>
            <person name="Henrissat B."/>
            <person name="Kuo A."/>
            <person name="Liang C."/>
            <person name="Lipzen A."/>
            <person name="Lutzoni F."/>
            <person name="Magnuson J."/>
            <person name="Mondo S."/>
            <person name="Nolan M."/>
            <person name="Ohm R."/>
            <person name="Pangilinan J."/>
            <person name="Park H.-J."/>
            <person name="Ramirez L."/>
            <person name="Alfaro M."/>
            <person name="Sun H."/>
            <person name="Tritt A."/>
            <person name="Yoshinaga Y."/>
            <person name="Zwiers L.-H."/>
            <person name="Turgeon B."/>
            <person name="Goodwin S."/>
            <person name="Spatafora J."/>
            <person name="Crous P."/>
            <person name="Grigoriev I."/>
        </authorList>
    </citation>
    <scope>NUCLEOTIDE SEQUENCE</scope>
    <source>
        <strain evidence="2">CBS 119925</strain>
    </source>
</reference>
<feature type="region of interest" description="Disordered" evidence="1">
    <location>
        <begin position="1"/>
        <end position="65"/>
    </location>
</feature>
<dbReference type="AlphaFoldDB" id="A0A6A6VM74"/>
<gene>
    <name evidence="2" type="ORF">M011DRAFT_397460</name>
</gene>
<name>A0A6A6VM74_9PLEO</name>
<feature type="compositionally biased region" description="Basic and acidic residues" evidence="1">
    <location>
        <begin position="34"/>
        <end position="55"/>
    </location>
</feature>